<evidence type="ECO:0000313" key="5">
    <source>
        <dbReference type="Proteomes" id="UP000642919"/>
    </source>
</evidence>
<dbReference type="InterPro" id="IPR000462">
    <property type="entry name" value="CDP-OH_P_trans"/>
</dbReference>
<dbReference type="RefSeq" id="WP_010902736.1">
    <property type="nucleotide sequence ID" value="NZ_CP128377.1"/>
</dbReference>
<dbReference type="Gene3D" id="1.20.120.1760">
    <property type="match status" value="1"/>
</dbReference>
<dbReference type="EC" id="2.7.8.39" evidence="4"/>
<dbReference type="AlphaFoldDB" id="A0A841HDE4"/>
<keyword evidence="3" id="KW-0812">Transmembrane</keyword>
<dbReference type="PROSITE" id="PS00379">
    <property type="entry name" value="CDP_ALCOHOL_P_TRANSF"/>
    <property type="match status" value="1"/>
</dbReference>
<comment type="caution">
    <text evidence="4">The sequence shown here is derived from an EMBL/GenBank/DDBJ whole genome shotgun (WGS) entry which is preliminary data.</text>
</comment>
<dbReference type="GeneID" id="68693831"/>
<dbReference type="GO" id="GO:0016780">
    <property type="term" value="F:phosphotransferase activity, for other substituted phosphate groups"/>
    <property type="evidence" value="ECO:0007669"/>
    <property type="project" value="InterPro"/>
</dbReference>
<dbReference type="InterPro" id="IPR043130">
    <property type="entry name" value="CDP-OH_PTrfase_TM_dom"/>
</dbReference>
<protein>
    <submittedName>
        <fullName evidence="4">Archaetidylinositol phosphate synthase</fullName>
        <ecNumber evidence="4">2.7.8.39</ecNumber>
    </submittedName>
</protein>
<feature type="transmembrane region" description="Helical" evidence="3">
    <location>
        <begin position="150"/>
        <end position="167"/>
    </location>
</feature>
<dbReference type="GO" id="GO:0016020">
    <property type="term" value="C:membrane"/>
    <property type="evidence" value="ECO:0007669"/>
    <property type="project" value="InterPro"/>
</dbReference>
<evidence type="ECO:0000313" key="4">
    <source>
        <dbReference type="EMBL" id="MBB6090125.1"/>
    </source>
</evidence>
<feature type="transmembrane region" description="Helical" evidence="3">
    <location>
        <begin position="33"/>
        <end position="66"/>
    </location>
</feature>
<evidence type="ECO:0000256" key="1">
    <source>
        <dbReference type="ARBA" id="ARBA00022679"/>
    </source>
</evidence>
<sequence>MTLDQFRPLANRLLDPWVRAAKTVGATPNTVSVAAFGLAVVAAAAFYVGTPAAYAVGAVCVFFNGWLDLLDGALAREVGTASEAGDLLDHVLDRYADVVVVTGAAAGVDAFGLGLAAVTGVLLTSYLGTQAQAVGLDRVYGGLLGRADRLALVGVTAGVAAITPTVAGYSPVVALLVVFAVVGHLTAIQRFVSAWRQLA</sequence>
<name>A0A841HDE4_HALSI</name>
<feature type="transmembrane region" description="Helical" evidence="3">
    <location>
        <begin position="110"/>
        <end position="129"/>
    </location>
</feature>
<keyword evidence="3" id="KW-1133">Transmembrane helix</keyword>
<reference evidence="4" key="1">
    <citation type="submission" date="2020-08" db="EMBL/GenBank/DDBJ databases">
        <title>Genomic Encyclopedia of Type Strains, Phase IV (KMG-IV): sequencing the most valuable type-strain genomes for metagenomic binning, comparative biology and taxonomic classification.</title>
        <authorList>
            <person name="Goeker M."/>
        </authorList>
    </citation>
    <scope>NUCLEOTIDE SEQUENCE</scope>
    <source>
        <strain evidence="4">DSM 669</strain>
    </source>
</reference>
<dbReference type="Pfam" id="PF01066">
    <property type="entry name" value="CDP-OH_P_transf"/>
    <property type="match status" value="1"/>
</dbReference>
<accession>A0A841HDE4</accession>
<proteinExistence type="inferred from homology"/>
<dbReference type="InterPro" id="IPR048254">
    <property type="entry name" value="CDP_ALCOHOL_P_TRANSF_CS"/>
</dbReference>
<keyword evidence="3" id="KW-0472">Membrane</keyword>
<feature type="transmembrane region" description="Helical" evidence="3">
    <location>
        <begin position="173"/>
        <end position="192"/>
    </location>
</feature>
<organism evidence="4 5">
    <name type="scientific">Halobacterium salinarum</name>
    <name type="common">Halobacterium halobium</name>
    <dbReference type="NCBI Taxonomy" id="2242"/>
    <lineage>
        <taxon>Archaea</taxon>
        <taxon>Methanobacteriati</taxon>
        <taxon>Methanobacteriota</taxon>
        <taxon>Stenosarchaea group</taxon>
        <taxon>Halobacteria</taxon>
        <taxon>Halobacteriales</taxon>
        <taxon>Halobacteriaceae</taxon>
        <taxon>Halobacterium</taxon>
    </lineage>
</organism>
<dbReference type="GO" id="GO:0008654">
    <property type="term" value="P:phospholipid biosynthetic process"/>
    <property type="evidence" value="ECO:0007669"/>
    <property type="project" value="InterPro"/>
</dbReference>
<evidence type="ECO:0000256" key="3">
    <source>
        <dbReference type="SAM" id="Phobius"/>
    </source>
</evidence>
<dbReference type="OMA" id="REFGQQS"/>
<evidence type="ECO:0000256" key="2">
    <source>
        <dbReference type="RuleBase" id="RU003750"/>
    </source>
</evidence>
<keyword evidence="1 2" id="KW-0808">Transferase</keyword>
<dbReference type="EMBL" id="JACHGX010000004">
    <property type="protein sequence ID" value="MBB6090125.1"/>
    <property type="molecule type" value="Genomic_DNA"/>
</dbReference>
<comment type="similarity">
    <text evidence="2">Belongs to the CDP-alcohol phosphatidyltransferase class-I family.</text>
</comment>
<dbReference type="Proteomes" id="UP000642919">
    <property type="component" value="Unassembled WGS sequence"/>
</dbReference>
<gene>
    <name evidence="4" type="ORF">HNR49_001498</name>
</gene>